<gene>
    <name evidence="1" type="ORF">EGI31_13845</name>
</gene>
<proteinExistence type="predicted"/>
<comment type="caution">
    <text evidence="1">The sequence shown here is derived from an EMBL/GenBank/DDBJ whole genome shotgun (WGS) entry which is preliminary data.</text>
</comment>
<dbReference type="Proteomes" id="UP001204144">
    <property type="component" value="Unassembled WGS sequence"/>
</dbReference>
<sequence>MAKENKAKAFGLELSNLGKNLMETPSTTPMQKVTISKPTGRVEETRFTVHLPADLFDKVREIGFKEKKKIKAIMVEALEKYIKSY</sequence>
<accession>A0AAE3KTQ8</accession>
<keyword evidence="2" id="KW-1185">Reference proteome</keyword>
<protein>
    <submittedName>
        <fullName evidence="1">Uncharacterized protein</fullName>
    </submittedName>
</protein>
<evidence type="ECO:0000313" key="1">
    <source>
        <dbReference type="EMBL" id="MCP9764034.1"/>
    </source>
</evidence>
<dbReference type="AlphaFoldDB" id="A0AAE3KTQ8"/>
<evidence type="ECO:0000313" key="2">
    <source>
        <dbReference type="Proteomes" id="UP001204144"/>
    </source>
</evidence>
<reference evidence="1 2" key="1">
    <citation type="submission" date="2018-11" db="EMBL/GenBank/DDBJ databases">
        <title>Novel bacteria species description.</title>
        <authorList>
            <person name="Han J.-H."/>
        </authorList>
    </citation>
    <scope>NUCLEOTIDE SEQUENCE [LARGE SCALE GENOMIC DNA]</scope>
    <source>
        <strain evidence="1 2">KCTC23259</strain>
    </source>
</reference>
<dbReference type="EMBL" id="RJUF01000053">
    <property type="protein sequence ID" value="MCP9764034.1"/>
    <property type="molecule type" value="Genomic_DNA"/>
</dbReference>
<name>A0AAE3KTQ8_9BACT</name>
<organism evidence="1 2">
    <name type="scientific">Lacihabitans soyangensis</name>
    <dbReference type="NCBI Taxonomy" id="869394"/>
    <lineage>
        <taxon>Bacteria</taxon>
        <taxon>Pseudomonadati</taxon>
        <taxon>Bacteroidota</taxon>
        <taxon>Cytophagia</taxon>
        <taxon>Cytophagales</taxon>
        <taxon>Leadbetterellaceae</taxon>
        <taxon>Lacihabitans</taxon>
    </lineage>
</organism>